<dbReference type="EMBL" id="CAJVQC010049773">
    <property type="protein sequence ID" value="CAG8788109.1"/>
    <property type="molecule type" value="Genomic_DNA"/>
</dbReference>
<keyword evidence="2" id="KW-1185">Reference proteome</keyword>
<protein>
    <submittedName>
        <fullName evidence="1">35716_t:CDS:1</fullName>
    </submittedName>
</protein>
<accession>A0ACA9RDF3</accession>
<dbReference type="Proteomes" id="UP000789920">
    <property type="component" value="Unassembled WGS sequence"/>
</dbReference>
<proteinExistence type="predicted"/>
<gene>
    <name evidence="1" type="ORF">RPERSI_LOCUS18653</name>
</gene>
<sequence length="110" mass="12926">SACLKNLDLIPKNFITKTSVIEELLLILRRLENPKYPHDKNSDIYSISVLSSHEKPIAKTPKRYIDLYSLNQIKFFNDRNVSAIKFFEVGSQIFKHANSKMMVQFTQYWD</sequence>
<name>A0ACA9RDF3_9GLOM</name>
<evidence type="ECO:0000313" key="2">
    <source>
        <dbReference type="Proteomes" id="UP000789920"/>
    </source>
</evidence>
<reference evidence="1" key="1">
    <citation type="submission" date="2021-06" db="EMBL/GenBank/DDBJ databases">
        <authorList>
            <person name="Kallberg Y."/>
            <person name="Tangrot J."/>
            <person name="Rosling A."/>
        </authorList>
    </citation>
    <scope>NUCLEOTIDE SEQUENCE</scope>
    <source>
        <strain evidence="1">MA461A</strain>
    </source>
</reference>
<organism evidence="1 2">
    <name type="scientific">Racocetra persica</name>
    <dbReference type="NCBI Taxonomy" id="160502"/>
    <lineage>
        <taxon>Eukaryota</taxon>
        <taxon>Fungi</taxon>
        <taxon>Fungi incertae sedis</taxon>
        <taxon>Mucoromycota</taxon>
        <taxon>Glomeromycotina</taxon>
        <taxon>Glomeromycetes</taxon>
        <taxon>Diversisporales</taxon>
        <taxon>Gigasporaceae</taxon>
        <taxon>Racocetra</taxon>
    </lineage>
</organism>
<feature type="non-terminal residue" evidence="1">
    <location>
        <position position="1"/>
    </location>
</feature>
<comment type="caution">
    <text evidence="1">The sequence shown here is derived from an EMBL/GenBank/DDBJ whole genome shotgun (WGS) entry which is preliminary data.</text>
</comment>
<evidence type="ECO:0000313" key="1">
    <source>
        <dbReference type="EMBL" id="CAG8788109.1"/>
    </source>
</evidence>